<dbReference type="Proteomes" id="UP000321062">
    <property type="component" value="Chromosome"/>
</dbReference>
<dbReference type="EMBL" id="CP041690">
    <property type="protein sequence ID" value="QEE21668.1"/>
    <property type="molecule type" value="Genomic_DNA"/>
</dbReference>
<comment type="catalytic activity">
    <reaction evidence="2">
        <text>allantoate + H2O = (S)-ureidoglycolate + urea</text>
        <dbReference type="Rhea" id="RHEA:11016"/>
        <dbReference type="ChEBI" id="CHEBI:15377"/>
        <dbReference type="ChEBI" id="CHEBI:16199"/>
        <dbReference type="ChEBI" id="CHEBI:17536"/>
        <dbReference type="ChEBI" id="CHEBI:57296"/>
        <dbReference type="EC" id="3.5.3.4"/>
    </reaction>
</comment>
<dbReference type="OrthoDB" id="2078334at2"/>
<protein>
    <recommendedName>
        <fullName evidence="2">Probable allantoicase</fullName>
        <ecNumber evidence="2">3.5.3.4</ecNumber>
    </recommendedName>
    <alternativeName>
        <fullName evidence="2">Allantoate amidinohydrolase</fullName>
    </alternativeName>
</protein>
<evidence type="ECO:0000256" key="1">
    <source>
        <dbReference type="ARBA" id="ARBA00009242"/>
    </source>
</evidence>
<evidence type="ECO:0000256" key="2">
    <source>
        <dbReference type="HAMAP-Rule" id="MF_00813"/>
    </source>
</evidence>
<dbReference type="SUPFAM" id="SSF49785">
    <property type="entry name" value="Galactose-binding domain-like"/>
    <property type="match status" value="2"/>
</dbReference>
<dbReference type="Pfam" id="PF03561">
    <property type="entry name" value="Allantoicase"/>
    <property type="match status" value="2"/>
</dbReference>
<dbReference type="PANTHER" id="PTHR12045:SF3">
    <property type="entry name" value="INACTIVE ALLANTOICASE-RELATED"/>
    <property type="match status" value="1"/>
</dbReference>
<comment type="similarity">
    <text evidence="1 2">Belongs to the allantoicase family.</text>
</comment>
<evidence type="ECO:0000313" key="3">
    <source>
        <dbReference type="EMBL" id="QEE21668.1"/>
    </source>
</evidence>
<dbReference type="GO" id="GO:0004037">
    <property type="term" value="F:allantoicase activity"/>
    <property type="evidence" value="ECO:0007669"/>
    <property type="project" value="UniProtKB-UniRule"/>
</dbReference>
<sequence length="332" mass="35970">MSASEIPPFARNAVNLASAGLGARALFATDDFFAEVGRMLADAPAVFYPDKYDDHGKWMDGWESRRKRGPGHDYAVVRLATAGVIRGFDIDTAHFTGNYPPAARIEACDVPGEPDDKTAWTEILPMTPLGPSAHHYLESRSAQVWTHVRLHIYPDGGVARLRVFGEPHIDAAAHAGKLIDLASGLNGGHVVAYSDAHYGAFGRLLAPGRGLDMGDGWETRRRRVPGNDWIIIALGARGIVEKVELDTAHYKGNFPDSASILAGEMPAGSDALEEAVVTSSMFWPELLPQSKLQADHIHVFEAVNATGPVTHIRLNIFPDGGISRVRIWGKLA</sequence>
<dbReference type="Gene3D" id="2.60.120.260">
    <property type="entry name" value="Galactose-binding domain-like"/>
    <property type="match status" value="2"/>
</dbReference>
<keyword evidence="2" id="KW-0659">Purine metabolism</keyword>
<evidence type="ECO:0000313" key="4">
    <source>
        <dbReference type="Proteomes" id="UP000321062"/>
    </source>
</evidence>
<keyword evidence="4" id="KW-1185">Reference proteome</keyword>
<dbReference type="NCBIfam" id="TIGR02961">
    <property type="entry name" value="allantoicase"/>
    <property type="match status" value="1"/>
</dbReference>
<comment type="pathway">
    <text evidence="2">Nitrogen metabolism; (S)-allantoin degradation; (S)-ureidoglycolate from allantoate (aminidohydrolase route): step 1/1.</text>
</comment>
<accession>A0A5B9DTA3</accession>
<gene>
    <name evidence="2 3" type="primary">alc</name>
    <name evidence="3" type="ORF">FNA67_16390</name>
</gene>
<dbReference type="RefSeq" id="WP_147656987.1">
    <property type="nucleotide sequence ID" value="NZ_BMFM01000001.1"/>
</dbReference>
<dbReference type="InterPro" id="IPR015908">
    <property type="entry name" value="Allantoicase_dom"/>
</dbReference>
<dbReference type="UniPathway" id="UPA00395">
    <property type="reaction ID" value="UER00654"/>
</dbReference>
<dbReference type="InterPro" id="IPR008979">
    <property type="entry name" value="Galactose-bd-like_sf"/>
</dbReference>
<dbReference type="HAMAP" id="MF_00813">
    <property type="entry name" value="Allantoicase"/>
    <property type="match status" value="1"/>
</dbReference>
<dbReference type="KEGG" id="yti:FNA67_16390"/>
<dbReference type="GO" id="GO:0000256">
    <property type="term" value="P:allantoin catabolic process"/>
    <property type="evidence" value="ECO:0007669"/>
    <property type="project" value="UniProtKB-UniRule"/>
</dbReference>
<proteinExistence type="inferred from homology"/>
<dbReference type="GO" id="GO:0006144">
    <property type="term" value="P:purine nucleobase metabolic process"/>
    <property type="evidence" value="ECO:0007669"/>
    <property type="project" value="UniProtKB-KW"/>
</dbReference>
<organism evidence="3 4">
    <name type="scientific">Paradevosia tibetensis</name>
    <dbReference type="NCBI Taxonomy" id="1447062"/>
    <lineage>
        <taxon>Bacteria</taxon>
        <taxon>Pseudomonadati</taxon>
        <taxon>Pseudomonadota</taxon>
        <taxon>Alphaproteobacteria</taxon>
        <taxon>Hyphomicrobiales</taxon>
        <taxon>Devosiaceae</taxon>
        <taxon>Paradevosia</taxon>
    </lineage>
</organism>
<dbReference type="PANTHER" id="PTHR12045">
    <property type="entry name" value="ALLANTOICASE"/>
    <property type="match status" value="1"/>
</dbReference>
<name>A0A5B9DTA3_9HYPH</name>
<dbReference type="AlphaFoldDB" id="A0A5B9DTA3"/>
<dbReference type="EC" id="3.5.3.4" evidence="2"/>
<dbReference type="PIRSF" id="PIRSF016516">
    <property type="entry name" value="Allantoicase"/>
    <property type="match status" value="1"/>
</dbReference>
<reference evidence="3 4" key="1">
    <citation type="journal article" date="2015" name="Int. J. Syst. Evol. Microbiol.">
        <title>Youhaiella tibetensis gen. nov., sp. nov., isolated from subsurface sediment.</title>
        <authorList>
            <person name="Wang Y.X."/>
            <person name="Huang F.Q."/>
            <person name="Nogi Y."/>
            <person name="Pang S.J."/>
            <person name="Wang P.K."/>
            <person name="Lv J."/>
        </authorList>
    </citation>
    <scope>NUCLEOTIDE SEQUENCE [LARGE SCALE GENOMIC DNA]</scope>
    <source>
        <strain evidence="4">fig4</strain>
    </source>
</reference>
<dbReference type="InterPro" id="IPR005164">
    <property type="entry name" value="Allantoicase"/>
</dbReference>
<keyword evidence="2 3" id="KW-0378">Hydrolase</keyword>